<gene>
    <name evidence="1" type="ORF">LCGC14_1357010</name>
</gene>
<organism evidence="1">
    <name type="scientific">marine sediment metagenome</name>
    <dbReference type="NCBI Taxonomy" id="412755"/>
    <lineage>
        <taxon>unclassified sequences</taxon>
        <taxon>metagenomes</taxon>
        <taxon>ecological metagenomes</taxon>
    </lineage>
</organism>
<evidence type="ECO:0008006" key="2">
    <source>
        <dbReference type="Google" id="ProtNLM"/>
    </source>
</evidence>
<comment type="caution">
    <text evidence="1">The sequence shown here is derived from an EMBL/GenBank/DDBJ whole genome shotgun (WGS) entry which is preliminary data.</text>
</comment>
<dbReference type="EMBL" id="LAZR01008443">
    <property type="protein sequence ID" value="KKM78734.1"/>
    <property type="molecule type" value="Genomic_DNA"/>
</dbReference>
<reference evidence="1" key="1">
    <citation type="journal article" date="2015" name="Nature">
        <title>Complex archaea that bridge the gap between prokaryotes and eukaryotes.</title>
        <authorList>
            <person name="Spang A."/>
            <person name="Saw J.H."/>
            <person name="Jorgensen S.L."/>
            <person name="Zaremba-Niedzwiedzka K."/>
            <person name="Martijn J."/>
            <person name="Lind A.E."/>
            <person name="van Eijk R."/>
            <person name="Schleper C."/>
            <person name="Guy L."/>
            <person name="Ettema T.J."/>
        </authorList>
    </citation>
    <scope>NUCLEOTIDE SEQUENCE</scope>
</reference>
<proteinExistence type="predicted"/>
<accession>A0A0F9K966</accession>
<sequence length="69" mass="8288">MKVESIDITLHVVSLERTMEWYKRILGWKSGCDLKNKQGECIYDSFKRQSEYVIKFTKDEQDRTKIEVL</sequence>
<dbReference type="Gene3D" id="3.30.1900.10">
    <property type="entry name" value="glyoxalase-related enzyme like domain"/>
    <property type="match status" value="1"/>
</dbReference>
<dbReference type="AlphaFoldDB" id="A0A0F9K966"/>
<name>A0A0F9K966_9ZZZZ</name>
<evidence type="ECO:0000313" key="1">
    <source>
        <dbReference type="EMBL" id="KKM78734.1"/>
    </source>
</evidence>
<protein>
    <recommendedName>
        <fullName evidence="2">VOC domain-containing protein</fullName>
    </recommendedName>
</protein>